<evidence type="ECO:0000313" key="10">
    <source>
        <dbReference type="EMBL" id="OJJ80219.1"/>
    </source>
</evidence>
<feature type="compositionally biased region" description="Polar residues" evidence="7">
    <location>
        <begin position="63"/>
        <end position="85"/>
    </location>
</feature>
<evidence type="ECO:0000313" key="11">
    <source>
        <dbReference type="Proteomes" id="UP000184300"/>
    </source>
</evidence>
<feature type="region of interest" description="Disordered" evidence="7">
    <location>
        <begin position="125"/>
        <end position="154"/>
    </location>
</feature>
<dbReference type="GeneID" id="34465647"/>
<dbReference type="InterPro" id="IPR007219">
    <property type="entry name" value="XnlR_reg_dom"/>
</dbReference>
<dbReference type="SMART" id="SM00066">
    <property type="entry name" value="GAL4"/>
    <property type="match status" value="1"/>
</dbReference>
<protein>
    <recommendedName>
        <fullName evidence="9">Zn(2)-C6 fungal-type domain-containing protein</fullName>
    </recommendedName>
</protein>
<sequence>MDSGKRRLRAAKACQRCNQRKIKCDATLVGFPCSRCRMDGAPNCVLVSSKRGTYDRKAARIQQRGSSASSNQSPRQKSEQSTAALASSREECDAAVVFSADENVPCFPNVDSSTTEMSNRRASYVERAGPADSHGSMPSPATVRPSSCAGSSKSLSSMFEDHVGRKSPDTVGQCELVLFGEPSPLTFALQLRKGQGQVLYDTSQHNLNSSSLAVIQGDIHPPHLEPCDIEYLKAKGAFSYPPREAFDSMVDVFLDRFYLLYAVVDPIDLRRAHRARKLPWIFLHAICFVAMTFCDASLIFIAGFKSRSEARHHYYSKAKALFDISYEKNKAVLLKVCILLSFEGPRLNCYWNPCSWIEIGVTMAVSLGLHRAEVDASGPPNDHSLFKRLWWALAVRDAHFSTLLGRPFRINITQCDTDVLALEDFPHNHEPLDPCTCKAAFMYQIQSCKLSLILRSIFHFRFGPVSDSITLDHIQQQLAIWKSEVPVEVSWSTSMNSNVIQSTQLETLYNYLLILLHMNPAGQFQASQRRPSVCDTSSNQIAESSALTISSLSVKLMTKATLSLLPHEIFSGFLVAGVILCRQTQQSETDNLAIMTRACFDNCQMVLNEAQDFWDPGKWAMRLFDFLLSFGDSNVEDLC</sequence>
<dbReference type="CDD" id="cd12148">
    <property type="entry name" value="fungal_TF_MHR"/>
    <property type="match status" value="1"/>
</dbReference>
<reference evidence="11" key="1">
    <citation type="journal article" date="2017" name="Genome Biol.">
        <title>Comparative genomics reveals high biological diversity and specific adaptations in the industrially and medically important fungal genus Aspergillus.</title>
        <authorList>
            <person name="de Vries R.P."/>
            <person name="Riley R."/>
            <person name="Wiebenga A."/>
            <person name="Aguilar-Osorio G."/>
            <person name="Amillis S."/>
            <person name="Uchima C.A."/>
            <person name="Anderluh G."/>
            <person name="Asadollahi M."/>
            <person name="Askin M."/>
            <person name="Barry K."/>
            <person name="Battaglia E."/>
            <person name="Bayram O."/>
            <person name="Benocci T."/>
            <person name="Braus-Stromeyer S.A."/>
            <person name="Caldana C."/>
            <person name="Canovas D."/>
            <person name="Cerqueira G.C."/>
            <person name="Chen F."/>
            <person name="Chen W."/>
            <person name="Choi C."/>
            <person name="Clum A."/>
            <person name="Dos Santos R.A."/>
            <person name="Damasio A.R."/>
            <person name="Diallinas G."/>
            <person name="Emri T."/>
            <person name="Fekete E."/>
            <person name="Flipphi M."/>
            <person name="Freyberg S."/>
            <person name="Gallo A."/>
            <person name="Gournas C."/>
            <person name="Habgood R."/>
            <person name="Hainaut M."/>
            <person name="Harispe M.L."/>
            <person name="Henrissat B."/>
            <person name="Hilden K.S."/>
            <person name="Hope R."/>
            <person name="Hossain A."/>
            <person name="Karabika E."/>
            <person name="Karaffa L."/>
            <person name="Karanyi Z."/>
            <person name="Krasevec N."/>
            <person name="Kuo A."/>
            <person name="Kusch H."/>
            <person name="LaButti K."/>
            <person name="Lagendijk E.L."/>
            <person name="Lapidus A."/>
            <person name="Levasseur A."/>
            <person name="Lindquist E."/>
            <person name="Lipzen A."/>
            <person name="Logrieco A.F."/>
            <person name="MacCabe A."/>
            <person name="Maekelae M.R."/>
            <person name="Malavazi I."/>
            <person name="Melin P."/>
            <person name="Meyer V."/>
            <person name="Mielnichuk N."/>
            <person name="Miskei M."/>
            <person name="Molnar A.P."/>
            <person name="Mule G."/>
            <person name="Ngan C.Y."/>
            <person name="Orejas M."/>
            <person name="Orosz E."/>
            <person name="Ouedraogo J.P."/>
            <person name="Overkamp K.M."/>
            <person name="Park H.-S."/>
            <person name="Perrone G."/>
            <person name="Piumi F."/>
            <person name="Punt P.J."/>
            <person name="Ram A.F."/>
            <person name="Ramon A."/>
            <person name="Rauscher S."/>
            <person name="Record E."/>
            <person name="Riano-Pachon D.M."/>
            <person name="Robert V."/>
            <person name="Roehrig J."/>
            <person name="Ruller R."/>
            <person name="Salamov A."/>
            <person name="Salih N.S."/>
            <person name="Samson R.A."/>
            <person name="Sandor E."/>
            <person name="Sanguinetti M."/>
            <person name="Schuetze T."/>
            <person name="Sepcic K."/>
            <person name="Shelest E."/>
            <person name="Sherlock G."/>
            <person name="Sophianopoulou V."/>
            <person name="Squina F.M."/>
            <person name="Sun H."/>
            <person name="Susca A."/>
            <person name="Todd R.B."/>
            <person name="Tsang A."/>
            <person name="Unkles S.E."/>
            <person name="van de Wiele N."/>
            <person name="van Rossen-Uffink D."/>
            <person name="Oliveira J.V."/>
            <person name="Vesth T.C."/>
            <person name="Visser J."/>
            <person name="Yu J.-H."/>
            <person name="Zhou M."/>
            <person name="Andersen M.R."/>
            <person name="Archer D.B."/>
            <person name="Baker S.E."/>
            <person name="Benoit I."/>
            <person name="Brakhage A.A."/>
            <person name="Braus G.H."/>
            <person name="Fischer R."/>
            <person name="Frisvad J.C."/>
            <person name="Goldman G.H."/>
            <person name="Houbraken J."/>
            <person name="Oakley B."/>
            <person name="Pocsi I."/>
            <person name="Scazzocchio C."/>
            <person name="Seiboth B."/>
            <person name="vanKuyk P.A."/>
            <person name="Wortman J."/>
            <person name="Dyer P.S."/>
            <person name="Grigoriev I.V."/>
        </authorList>
    </citation>
    <scope>NUCLEOTIDE SEQUENCE [LARGE SCALE GENOMIC DNA]</scope>
    <source>
        <strain evidence="11">CBS 516.65</strain>
    </source>
</reference>
<evidence type="ECO:0000256" key="7">
    <source>
        <dbReference type="SAM" id="MobiDB-lite"/>
    </source>
</evidence>
<keyword evidence="8" id="KW-1133">Transmembrane helix</keyword>
<dbReference type="RefSeq" id="XP_022396917.1">
    <property type="nucleotide sequence ID" value="XM_022549387.1"/>
</dbReference>
<dbReference type="InterPro" id="IPR052073">
    <property type="entry name" value="Amide_Lactam_Regulators"/>
</dbReference>
<dbReference type="AlphaFoldDB" id="A0A1L9V8L8"/>
<dbReference type="EMBL" id="KV878912">
    <property type="protein sequence ID" value="OJJ80219.1"/>
    <property type="molecule type" value="Genomic_DNA"/>
</dbReference>
<dbReference type="VEuPathDB" id="FungiDB:ASPGLDRAFT_69586"/>
<dbReference type="GO" id="GO:0000981">
    <property type="term" value="F:DNA-binding transcription factor activity, RNA polymerase II-specific"/>
    <property type="evidence" value="ECO:0007669"/>
    <property type="project" value="InterPro"/>
</dbReference>
<dbReference type="Pfam" id="PF04082">
    <property type="entry name" value="Fungal_trans"/>
    <property type="match status" value="1"/>
</dbReference>
<evidence type="ECO:0000256" key="5">
    <source>
        <dbReference type="ARBA" id="ARBA00023163"/>
    </source>
</evidence>
<keyword evidence="6" id="KW-0539">Nucleus</keyword>
<dbReference type="SMART" id="SM00906">
    <property type="entry name" value="Fungal_trans"/>
    <property type="match status" value="1"/>
</dbReference>
<dbReference type="CDD" id="cd00067">
    <property type="entry name" value="GAL4"/>
    <property type="match status" value="1"/>
</dbReference>
<dbReference type="PROSITE" id="PS50048">
    <property type="entry name" value="ZN2_CY6_FUNGAL_2"/>
    <property type="match status" value="1"/>
</dbReference>
<keyword evidence="2" id="KW-0862">Zinc</keyword>
<keyword evidence="1" id="KW-0479">Metal-binding</keyword>
<dbReference type="GO" id="GO:0003677">
    <property type="term" value="F:DNA binding"/>
    <property type="evidence" value="ECO:0007669"/>
    <property type="project" value="UniProtKB-KW"/>
</dbReference>
<gene>
    <name evidence="10" type="ORF">ASPGLDRAFT_69586</name>
</gene>
<keyword evidence="8" id="KW-0472">Membrane</keyword>
<dbReference type="Proteomes" id="UP000184300">
    <property type="component" value="Unassembled WGS sequence"/>
</dbReference>
<dbReference type="Pfam" id="PF00172">
    <property type="entry name" value="Zn_clus"/>
    <property type="match status" value="1"/>
</dbReference>
<dbReference type="GO" id="GO:0008270">
    <property type="term" value="F:zinc ion binding"/>
    <property type="evidence" value="ECO:0007669"/>
    <property type="project" value="InterPro"/>
</dbReference>
<evidence type="ECO:0000256" key="4">
    <source>
        <dbReference type="ARBA" id="ARBA00023125"/>
    </source>
</evidence>
<evidence type="ECO:0000256" key="1">
    <source>
        <dbReference type="ARBA" id="ARBA00022723"/>
    </source>
</evidence>
<feature type="region of interest" description="Disordered" evidence="7">
    <location>
        <begin position="55"/>
        <end position="85"/>
    </location>
</feature>
<evidence type="ECO:0000256" key="8">
    <source>
        <dbReference type="SAM" id="Phobius"/>
    </source>
</evidence>
<dbReference type="PANTHER" id="PTHR47171:SF1">
    <property type="entry name" value="ZN(II)2CYS6 TRANSCRIPTION FACTOR (EUROFUNG)"/>
    <property type="match status" value="1"/>
</dbReference>
<evidence type="ECO:0000256" key="2">
    <source>
        <dbReference type="ARBA" id="ARBA00022833"/>
    </source>
</evidence>
<dbReference type="GO" id="GO:0006351">
    <property type="term" value="P:DNA-templated transcription"/>
    <property type="evidence" value="ECO:0007669"/>
    <property type="project" value="InterPro"/>
</dbReference>
<evidence type="ECO:0000256" key="3">
    <source>
        <dbReference type="ARBA" id="ARBA00023015"/>
    </source>
</evidence>
<keyword evidence="3" id="KW-0805">Transcription regulation</keyword>
<organism evidence="10 11">
    <name type="scientific">Aspergillus glaucus CBS 516.65</name>
    <dbReference type="NCBI Taxonomy" id="1160497"/>
    <lineage>
        <taxon>Eukaryota</taxon>
        <taxon>Fungi</taxon>
        <taxon>Dikarya</taxon>
        <taxon>Ascomycota</taxon>
        <taxon>Pezizomycotina</taxon>
        <taxon>Eurotiomycetes</taxon>
        <taxon>Eurotiomycetidae</taxon>
        <taxon>Eurotiales</taxon>
        <taxon>Aspergillaceae</taxon>
        <taxon>Aspergillus</taxon>
        <taxon>Aspergillus subgen. Aspergillus</taxon>
    </lineage>
</organism>
<dbReference type="PANTHER" id="PTHR47171">
    <property type="entry name" value="FARA-RELATED"/>
    <property type="match status" value="1"/>
</dbReference>
<keyword evidence="4" id="KW-0238">DNA-binding</keyword>
<evidence type="ECO:0000256" key="6">
    <source>
        <dbReference type="ARBA" id="ARBA00023242"/>
    </source>
</evidence>
<dbReference type="InterPro" id="IPR036864">
    <property type="entry name" value="Zn2-C6_fun-type_DNA-bd_sf"/>
</dbReference>
<accession>A0A1L9V8L8</accession>
<keyword evidence="8" id="KW-0812">Transmembrane</keyword>
<dbReference type="InterPro" id="IPR001138">
    <property type="entry name" value="Zn2Cys6_DnaBD"/>
</dbReference>
<keyword evidence="5" id="KW-0804">Transcription</keyword>
<proteinExistence type="predicted"/>
<feature type="transmembrane region" description="Helical" evidence="8">
    <location>
        <begin position="280"/>
        <end position="304"/>
    </location>
</feature>
<evidence type="ECO:0000259" key="9">
    <source>
        <dbReference type="PROSITE" id="PS50048"/>
    </source>
</evidence>
<feature type="domain" description="Zn(2)-C6 fungal-type" evidence="9">
    <location>
        <begin position="13"/>
        <end position="46"/>
    </location>
</feature>
<dbReference type="OrthoDB" id="5121955at2759"/>
<keyword evidence="11" id="KW-1185">Reference proteome</keyword>
<name>A0A1L9V8L8_ASPGL</name>
<dbReference type="Gene3D" id="4.10.240.10">
    <property type="entry name" value="Zn(2)-C6 fungal-type DNA-binding domain"/>
    <property type="match status" value="1"/>
</dbReference>
<dbReference type="SUPFAM" id="SSF57701">
    <property type="entry name" value="Zn2/Cys6 DNA-binding domain"/>
    <property type="match status" value="1"/>
</dbReference>